<dbReference type="AlphaFoldDB" id="M9RHT1"/>
<comment type="similarity">
    <text evidence="1">Belongs to the leucine-binding protein family.</text>
</comment>
<evidence type="ECO:0000259" key="5">
    <source>
        <dbReference type="Pfam" id="PF13458"/>
    </source>
</evidence>
<dbReference type="PANTHER" id="PTHR30483:SF6">
    <property type="entry name" value="PERIPLASMIC BINDING PROTEIN OF ABC TRANSPORTER FOR NATURAL AMINO ACIDS"/>
    <property type="match status" value="1"/>
</dbReference>
<keyword evidence="2 4" id="KW-0732">Signal</keyword>
<sequence length="404" mass="42663">MTMILSMTRRSLLAAGTATLFTPAILRAQDGAIAVGSLTPNTGGGGPFGPNITASHKRVAEAANASGGILGRQIRIFQENSETNPETAVRAADKLININGVNAILGTWSSSVTLGVMPKCQAAGVLQMCTSSSSDIPVADEKGLVFNFQPLSPIWGRAIGNLVKARGIESYGLMALNNDFTRSMMDGFIEIVGTETLVSEPFFYNAQQSSYRSEVTQLIANNPQAVFVPSYVTDFTAVYKELYRQGYEGTVITTSLSTGTQFKDVVGDAADGIVHGFPVPAINSPAYKQYLGEVGLLDTGSVQHPFGTAGRDQMTTLLLAMEKAGATDGPSVAEAVWDVTTGGGKTVVYNLADGLAALRAGQEINYSGASGSIEFDDEGMVLGRDFQLSEIRGGEDVVVERLEF</sequence>
<dbReference type="KEGG" id="oar:OA238_c16280"/>
<evidence type="ECO:0000313" key="6">
    <source>
        <dbReference type="EMBL" id="AGI71752.1"/>
    </source>
</evidence>
<dbReference type="Pfam" id="PF13458">
    <property type="entry name" value="Peripla_BP_6"/>
    <property type="match status" value="1"/>
</dbReference>
<evidence type="ECO:0000256" key="4">
    <source>
        <dbReference type="SAM" id="SignalP"/>
    </source>
</evidence>
<dbReference type="PANTHER" id="PTHR30483">
    <property type="entry name" value="LEUCINE-SPECIFIC-BINDING PROTEIN"/>
    <property type="match status" value="1"/>
</dbReference>
<dbReference type="GO" id="GO:0006865">
    <property type="term" value="P:amino acid transport"/>
    <property type="evidence" value="ECO:0007669"/>
    <property type="project" value="UniProtKB-KW"/>
</dbReference>
<feature type="domain" description="Leucine-binding protein" evidence="5">
    <location>
        <begin position="33"/>
        <end position="393"/>
    </location>
</feature>
<dbReference type="InterPro" id="IPR028082">
    <property type="entry name" value="Peripla_BP_I"/>
</dbReference>
<gene>
    <name evidence="6" type="ORF">OA238_c16280</name>
</gene>
<organism evidence="6 7">
    <name type="scientific">Octadecabacter arcticus 238</name>
    <dbReference type="NCBI Taxonomy" id="391616"/>
    <lineage>
        <taxon>Bacteria</taxon>
        <taxon>Pseudomonadati</taxon>
        <taxon>Pseudomonadota</taxon>
        <taxon>Alphaproteobacteria</taxon>
        <taxon>Rhodobacterales</taxon>
        <taxon>Roseobacteraceae</taxon>
        <taxon>Octadecabacter</taxon>
    </lineage>
</organism>
<dbReference type="RefSeq" id="WP_015494921.1">
    <property type="nucleotide sequence ID" value="NC_020908.1"/>
</dbReference>
<feature type="signal peptide" evidence="4">
    <location>
        <begin position="1"/>
        <end position="28"/>
    </location>
</feature>
<dbReference type="eggNOG" id="COG0683">
    <property type="taxonomic scope" value="Bacteria"/>
</dbReference>
<dbReference type="InterPro" id="IPR028081">
    <property type="entry name" value="Leu-bd"/>
</dbReference>
<evidence type="ECO:0000313" key="7">
    <source>
        <dbReference type="Proteomes" id="UP000004688"/>
    </source>
</evidence>
<dbReference type="HOGENOM" id="CLU_027128_5_0_5"/>
<accession>M9RHT1</accession>
<keyword evidence="3" id="KW-0813">Transport</keyword>
<dbReference type="SUPFAM" id="SSF53822">
    <property type="entry name" value="Periplasmic binding protein-like I"/>
    <property type="match status" value="1"/>
</dbReference>
<reference evidence="6 7" key="1">
    <citation type="journal article" date="2013" name="PLoS ONE">
        <title>Poles Apart: Arctic and Antarctic Octadecabacter strains Share High Genome Plasticity and a New Type of Xanthorhodopsin.</title>
        <authorList>
            <person name="Vollmers J."/>
            <person name="Voget S."/>
            <person name="Dietrich S."/>
            <person name="Gollnow K."/>
            <person name="Smits M."/>
            <person name="Meyer K."/>
            <person name="Brinkhoff T."/>
            <person name="Simon M."/>
            <person name="Daniel R."/>
        </authorList>
    </citation>
    <scope>NUCLEOTIDE SEQUENCE [LARGE SCALE GENOMIC DNA]</scope>
    <source>
        <strain evidence="6 7">238</strain>
    </source>
</reference>
<proteinExistence type="inferred from homology"/>
<evidence type="ECO:0000256" key="2">
    <source>
        <dbReference type="ARBA" id="ARBA00022729"/>
    </source>
</evidence>
<dbReference type="EMBL" id="CP003742">
    <property type="protein sequence ID" value="AGI71752.1"/>
    <property type="molecule type" value="Genomic_DNA"/>
</dbReference>
<dbReference type="Proteomes" id="UP000004688">
    <property type="component" value="Chromosome"/>
</dbReference>
<name>M9RHT1_9RHOB</name>
<dbReference type="Gene3D" id="3.40.50.2300">
    <property type="match status" value="2"/>
</dbReference>
<protein>
    <submittedName>
        <fullName evidence="6">Putative branched-chain amino acid ABC transporter solute-binding protein</fullName>
    </submittedName>
</protein>
<keyword evidence="7" id="KW-1185">Reference proteome</keyword>
<evidence type="ECO:0000256" key="1">
    <source>
        <dbReference type="ARBA" id="ARBA00010062"/>
    </source>
</evidence>
<keyword evidence="3" id="KW-0029">Amino-acid transport</keyword>
<dbReference type="STRING" id="391616.OA238_c16280"/>
<dbReference type="InterPro" id="IPR051010">
    <property type="entry name" value="BCAA_transport"/>
</dbReference>
<feature type="chain" id="PRO_5004102295" evidence="4">
    <location>
        <begin position="29"/>
        <end position="404"/>
    </location>
</feature>
<evidence type="ECO:0000256" key="3">
    <source>
        <dbReference type="ARBA" id="ARBA00022970"/>
    </source>
</evidence>